<dbReference type="EMBL" id="HACG01024198">
    <property type="protein sequence ID" value="CEK71063.1"/>
    <property type="molecule type" value="Transcribed_RNA"/>
</dbReference>
<evidence type="ECO:0000313" key="2">
    <source>
        <dbReference type="EMBL" id="CEK71063.1"/>
    </source>
</evidence>
<accession>A0A0B6ZR79</accession>
<organism evidence="2">
    <name type="scientific">Arion vulgaris</name>
    <dbReference type="NCBI Taxonomy" id="1028688"/>
    <lineage>
        <taxon>Eukaryota</taxon>
        <taxon>Metazoa</taxon>
        <taxon>Spiralia</taxon>
        <taxon>Lophotrochozoa</taxon>
        <taxon>Mollusca</taxon>
        <taxon>Gastropoda</taxon>
        <taxon>Heterobranchia</taxon>
        <taxon>Euthyneura</taxon>
        <taxon>Panpulmonata</taxon>
        <taxon>Eupulmonata</taxon>
        <taxon>Stylommatophora</taxon>
        <taxon>Helicina</taxon>
        <taxon>Arionoidea</taxon>
        <taxon>Arionidae</taxon>
        <taxon>Arion</taxon>
    </lineage>
</organism>
<sequence length="81" mass="9466">HRSMDKDWKENKSDPGQKEKMAVNWAYFAEGASATRQTGTRGEPAREMETGHTNQIWRQSLLEELNDARLSWEVIKKMTRD</sequence>
<evidence type="ECO:0000256" key="1">
    <source>
        <dbReference type="SAM" id="MobiDB-lite"/>
    </source>
</evidence>
<feature type="non-terminal residue" evidence="2">
    <location>
        <position position="1"/>
    </location>
</feature>
<reference evidence="2" key="1">
    <citation type="submission" date="2014-12" db="EMBL/GenBank/DDBJ databases">
        <title>Insight into the proteome of Arion vulgaris.</title>
        <authorList>
            <person name="Aradska J."/>
            <person name="Bulat T."/>
            <person name="Smidak R."/>
            <person name="Sarate P."/>
            <person name="Gangsoo J."/>
            <person name="Sialana F."/>
            <person name="Bilban M."/>
            <person name="Lubec G."/>
        </authorList>
    </citation>
    <scope>NUCLEOTIDE SEQUENCE</scope>
    <source>
        <tissue evidence="2">Skin</tissue>
    </source>
</reference>
<name>A0A0B6ZR79_9EUPU</name>
<protein>
    <submittedName>
        <fullName evidence="2">Uncharacterized protein</fullName>
    </submittedName>
</protein>
<proteinExistence type="predicted"/>
<feature type="region of interest" description="Disordered" evidence="1">
    <location>
        <begin position="34"/>
        <end position="53"/>
    </location>
</feature>
<dbReference type="AlphaFoldDB" id="A0A0B6ZR79"/>
<feature type="region of interest" description="Disordered" evidence="1">
    <location>
        <begin position="1"/>
        <end position="20"/>
    </location>
</feature>
<gene>
    <name evidence="2" type="primary">ORF76770</name>
</gene>